<name>Q6L1D2_PICTO</name>
<dbReference type="GeneID" id="2844978"/>
<evidence type="ECO:0000259" key="1">
    <source>
        <dbReference type="Pfam" id="PF09406"/>
    </source>
</evidence>
<evidence type="ECO:0000313" key="4">
    <source>
        <dbReference type="Proteomes" id="UP000000438"/>
    </source>
</evidence>
<reference evidence="2 4" key="1">
    <citation type="journal article" date="2004" name="Proc. Natl. Acad. Sci. U.S.A.">
        <title>Genome sequence of Picrophilus torridus and its implications for life around pH 0.</title>
        <authorList>
            <person name="Futterer O."/>
            <person name="Angelov A."/>
            <person name="Liesegang H."/>
            <person name="Gottschalk G."/>
            <person name="Schleper C."/>
            <person name="Schepers B."/>
            <person name="Dock C."/>
            <person name="Antranikian G."/>
            <person name="Liebl W."/>
        </authorList>
    </citation>
    <scope>NUCLEOTIDE SEQUENCE [LARGE SCALE GENOMIC DNA]</scope>
    <source>
        <strain evidence="4">ATCC 700027 / DSM 9790 / JCM 10055 / NBRC 100828</strain>
        <strain evidence="2">DSM 9790</strain>
    </source>
</reference>
<feature type="domain" description="DUF2004" evidence="1">
    <location>
        <begin position="1"/>
        <end position="124"/>
    </location>
</feature>
<sequence length="124" mass="14795">MSRGLEISFQLNDNDEKIVFALANITGNDFLIKDKSLKWLIFHVTLGEHKFYKILYSGKKINDLHPGLKEGIRKEFDDLSKLEYNELMNKYNEMSQNKDFIDVKNIKEVTEEYDLWQDPLWNYI</sequence>
<dbReference type="PaxDb" id="263820-PTO0635"/>
<evidence type="ECO:0000313" key="2">
    <source>
        <dbReference type="EMBL" id="AAT43220.1"/>
    </source>
</evidence>
<dbReference type="InterPro" id="IPR018546">
    <property type="entry name" value="DUF2004"/>
</dbReference>
<proteinExistence type="predicted"/>
<protein>
    <recommendedName>
        <fullName evidence="1">DUF2004 domain-containing protein</fullName>
    </recommendedName>
</protein>
<keyword evidence="5" id="KW-1185">Reference proteome</keyword>
<dbReference type="Proteomes" id="UP000000438">
    <property type="component" value="Chromosome"/>
</dbReference>
<dbReference type="EMBL" id="FWYE01000001">
    <property type="protein sequence ID" value="SMD30475.1"/>
    <property type="molecule type" value="Genomic_DNA"/>
</dbReference>
<dbReference type="EMBL" id="AE017261">
    <property type="protein sequence ID" value="AAT43220.1"/>
    <property type="molecule type" value="Genomic_DNA"/>
</dbReference>
<dbReference type="eggNOG" id="arCOG05353">
    <property type="taxonomic scope" value="Archaea"/>
</dbReference>
<dbReference type="Proteomes" id="UP000192315">
    <property type="component" value="Unassembled WGS sequence"/>
</dbReference>
<gene>
    <name evidence="2" type="ordered locus">PTO0635</name>
    <name evidence="3" type="ORF">SAMN02745355_0357</name>
</gene>
<accession>Q6L1D2</accession>
<dbReference type="RefSeq" id="WP_011177436.1">
    <property type="nucleotide sequence ID" value="NC_005877.1"/>
</dbReference>
<dbReference type="Pfam" id="PF09406">
    <property type="entry name" value="DUF2004"/>
    <property type="match status" value="1"/>
</dbReference>
<dbReference type="Gene3D" id="3.30.70.1980">
    <property type="entry name" value="Uncharacterised protein PF09406, DUF2004"/>
    <property type="match status" value="1"/>
</dbReference>
<dbReference type="AlphaFoldDB" id="Q6L1D2"/>
<reference evidence="2" key="2">
    <citation type="submission" date="2004-02" db="EMBL/GenBank/DDBJ databases">
        <authorList>
            <person name="Fuetterer O."/>
            <person name="Angelov A."/>
            <person name="Liesegang H."/>
            <person name="Gottschalk G."/>
            <person name="Schleper C."/>
            <person name="Schepers B."/>
            <person name="Dock C."/>
            <person name="Antranikian G."/>
            <person name="Liebl W."/>
        </authorList>
    </citation>
    <scope>NUCLEOTIDE SEQUENCE</scope>
    <source>
        <strain evidence="2">DSM 9790</strain>
    </source>
</reference>
<dbReference type="InParanoid" id="Q6L1D2"/>
<dbReference type="HOGENOM" id="CLU_2010223_0_0_2"/>
<dbReference type="KEGG" id="pto:PTO0635"/>
<organism evidence="2 4">
    <name type="scientific">Picrophilus torridus (strain ATCC 700027 / DSM 9790 / JCM 10055 / NBRC 100828 / KAW 2/3)</name>
    <dbReference type="NCBI Taxonomy" id="1122961"/>
    <lineage>
        <taxon>Archaea</taxon>
        <taxon>Methanobacteriati</taxon>
        <taxon>Thermoplasmatota</taxon>
        <taxon>Thermoplasmata</taxon>
        <taxon>Thermoplasmatales</taxon>
        <taxon>Picrophilaceae</taxon>
        <taxon>Picrophilus</taxon>
    </lineage>
</organism>
<dbReference type="OrthoDB" id="56553at2157"/>
<evidence type="ECO:0000313" key="3">
    <source>
        <dbReference type="EMBL" id="SMD30475.1"/>
    </source>
</evidence>
<reference evidence="3 5" key="3">
    <citation type="submission" date="2017-04" db="EMBL/GenBank/DDBJ databases">
        <authorList>
            <person name="Varghese N."/>
            <person name="Submissions S."/>
        </authorList>
    </citation>
    <scope>NUCLEOTIDE SEQUENCE [LARGE SCALE GENOMIC DNA]</scope>
    <source>
        <strain evidence="3 5">DSM 9789</strain>
    </source>
</reference>
<accession>A0A8G2L709</accession>
<evidence type="ECO:0000313" key="5">
    <source>
        <dbReference type="Proteomes" id="UP000192315"/>
    </source>
</evidence>